<proteinExistence type="predicted"/>
<dbReference type="Proteomes" id="UP000017836">
    <property type="component" value="Unassembled WGS sequence"/>
</dbReference>
<gene>
    <name evidence="1" type="ORF">AMTR_s00057p00115180</name>
</gene>
<protein>
    <submittedName>
        <fullName evidence="1">Uncharacterized protein</fullName>
    </submittedName>
</protein>
<name>U5D5W9_AMBTC</name>
<reference evidence="2" key="1">
    <citation type="journal article" date="2013" name="Science">
        <title>The Amborella genome and the evolution of flowering plants.</title>
        <authorList>
            <consortium name="Amborella Genome Project"/>
        </authorList>
    </citation>
    <scope>NUCLEOTIDE SEQUENCE [LARGE SCALE GENOMIC DNA]</scope>
</reference>
<evidence type="ECO:0000313" key="1">
    <source>
        <dbReference type="EMBL" id="ERN16827.1"/>
    </source>
</evidence>
<dbReference type="Gramene" id="ERN16827">
    <property type="protein sequence ID" value="ERN16827"/>
    <property type="gene ID" value="AMTR_s00057p00115180"/>
</dbReference>
<dbReference type="EMBL" id="KI392405">
    <property type="protein sequence ID" value="ERN16827.1"/>
    <property type="molecule type" value="Genomic_DNA"/>
</dbReference>
<keyword evidence="2" id="KW-1185">Reference proteome</keyword>
<dbReference type="AlphaFoldDB" id="U5D5W9"/>
<accession>U5D5W9</accession>
<sequence>MEEAALSNKEQLKRGADYHNHKRVLSVLDFPGDFQIPTVMLVAAGNCKCNLKEAATAGLAVEGIRQNWMELVVEVMAEAVTATAAAAATVSRELDYMGSGRMSIGCRTLGPVGEEKCTRSHLFGHFLLGFSLGGLHWWR</sequence>
<organism evidence="1 2">
    <name type="scientific">Amborella trichopoda</name>
    <dbReference type="NCBI Taxonomy" id="13333"/>
    <lineage>
        <taxon>Eukaryota</taxon>
        <taxon>Viridiplantae</taxon>
        <taxon>Streptophyta</taxon>
        <taxon>Embryophyta</taxon>
        <taxon>Tracheophyta</taxon>
        <taxon>Spermatophyta</taxon>
        <taxon>Magnoliopsida</taxon>
        <taxon>Amborellales</taxon>
        <taxon>Amborellaceae</taxon>
        <taxon>Amborella</taxon>
    </lineage>
</organism>
<dbReference type="HOGENOM" id="CLU_1847803_0_0_1"/>
<evidence type="ECO:0000313" key="2">
    <source>
        <dbReference type="Proteomes" id="UP000017836"/>
    </source>
</evidence>